<accession>A0ABT7E6Q8</accession>
<feature type="non-terminal residue" evidence="1">
    <location>
        <position position="1"/>
    </location>
</feature>
<reference evidence="1" key="1">
    <citation type="submission" date="2023-03" db="EMBL/GenBank/DDBJ databases">
        <title>Chitinimonas shenzhenensis gen. nov., sp. nov., a novel member of family Burkholderiaceae isolated from activated sludge collected in Shen Zhen, China.</title>
        <authorList>
            <person name="Wang X."/>
        </authorList>
    </citation>
    <scope>NUCLEOTIDE SEQUENCE</scope>
    <source>
        <strain evidence="1">DQS-5</strain>
    </source>
</reference>
<dbReference type="EMBL" id="JARRAF010000154">
    <property type="protein sequence ID" value="MDK2127120.1"/>
    <property type="molecule type" value="Genomic_DNA"/>
</dbReference>
<dbReference type="Proteomes" id="UP001172778">
    <property type="component" value="Unassembled WGS sequence"/>
</dbReference>
<keyword evidence="2" id="KW-1185">Reference proteome</keyword>
<protein>
    <submittedName>
        <fullName evidence="1">Uncharacterized protein</fullName>
    </submittedName>
</protein>
<evidence type="ECO:0000313" key="2">
    <source>
        <dbReference type="Proteomes" id="UP001172778"/>
    </source>
</evidence>
<sequence length="210" mass="22076">YTPEGRLLLDDQAAASWNRQDFTAPGSEVLLLVNRPQSPQAAPIAVTCLPVVHTHSPLELDTPFTQAIGSSSDRLQHTFELQQAGWLDLGNLQAQGVQIAARLQTVNGQALGPWGLGEFTLAADAAASPRHYWLPAGQYQLVWQAQSAPASGAALHGTIRQTPAPVLPPPGAQAIALTGTGPLSAWSLGLRQGDSLQLTAGEWSGAGEVR</sequence>
<name>A0ABT7E6Q8_9NEIS</name>
<proteinExistence type="predicted"/>
<gene>
    <name evidence="1" type="ORF">PZA18_24090</name>
</gene>
<dbReference type="RefSeq" id="WP_284103429.1">
    <property type="nucleotide sequence ID" value="NZ_JARRAF010000154.1"/>
</dbReference>
<organism evidence="1 2">
    <name type="scientific">Parachitinimonas caeni</name>
    <dbReference type="NCBI Taxonomy" id="3031301"/>
    <lineage>
        <taxon>Bacteria</taxon>
        <taxon>Pseudomonadati</taxon>
        <taxon>Pseudomonadota</taxon>
        <taxon>Betaproteobacteria</taxon>
        <taxon>Neisseriales</taxon>
        <taxon>Chitinibacteraceae</taxon>
        <taxon>Parachitinimonas</taxon>
    </lineage>
</organism>
<evidence type="ECO:0000313" key="1">
    <source>
        <dbReference type="EMBL" id="MDK2127120.1"/>
    </source>
</evidence>
<feature type="non-terminal residue" evidence="1">
    <location>
        <position position="210"/>
    </location>
</feature>
<comment type="caution">
    <text evidence="1">The sequence shown here is derived from an EMBL/GenBank/DDBJ whole genome shotgun (WGS) entry which is preliminary data.</text>
</comment>